<proteinExistence type="predicted"/>
<sequence length="213" mass="24061">MCLITDDNQVVMLLAFDTEFIKVIVEGYKCFVHVNLFHGHLFVAAANGRVGSMLKNVYGEQVFMCNMGYCQKDDAKQVTGNVRDSIRNAMGVQFDQINNLIRKNLKAKREKGRQGVKIMAFCICLRDVESHEIFGISFQDYTTSNEGREEMNNGAIKVVGSGALLCQLLQKLGFNQWERGIGDAGRRSHQVYEIFERTTSRSMHPSASHNPRT</sequence>
<accession>A0AAP0DR69</accession>
<dbReference type="EMBL" id="JBCNJP010000003">
    <property type="protein sequence ID" value="KAK9079691.1"/>
    <property type="molecule type" value="Genomic_DNA"/>
</dbReference>
<gene>
    <name evidence="1" type="ORF">SSX86_001364</name>
</gene>
<comment type="caution">
    <text evidence="1">The sequence shown here is derived from an EMBL/GenBank/DDBJ whole genome shotgun (WGS) entry which is preliminary data.</text>
</comment>
<name>A0AAP0DR69_9ASTR</name>
<reference evidence="1 2" key="1">
    <citation type="submission" date="2024-04" db="EMBL/GenBank/DDBJ databases">
        <title>The reference genome of an endangered Asteraceae, Deinandra increscens subsp. villosa, native to the Central Coast of California.</title>
        <authorList>
            <person name="Guilliams M."/>
            <person name="Hasenstab-Lehman K."/>
            <person name="Meyer R."/>
            <person name="Mcevoy S."/>
        </authorList>
    </citation>
    <scope>NUCLEOTIDE SEQUENCE [LARGE SCALE GENOMIC DNA]</scope>
    <source>
        <tissue evidence="1">Leaf</tissue>
    </source>
</reference>
<protein>
    <submittedName>
        <fullName evidence="1">Uncharacterized protein</fullName>
    </submittedName>
</protein>
<dbReference type="Proteomes" id="UP001408789">
    <property type="component" value="Unassembled WGS sequence"/>
</dbReference>
<evidence type="ECO:0000313" key="1">
    <source>
        <dbReference type="EMBL" id="KAK9079691.1"/>
    </source>
</evidence>
<organism evidence="1 2">
    <name type="scientific">Deinandra increscens subsp. villosa</name>
    <dbReference type="NCBI Taxonomy" id="3103831"/>
    <lineage>
        <taxon>Eukaryota</taxon>
        <taxon>Viridiplantae</taxon>
        <taxon>Streptophyta</taxon>
        <taxon>Embryophyta</taxon>
        <taxon>Tracheophyta</taxon>
        <taxon>Spermatophyta</taxon>
        <taxon>Magnoliopsida</taxon>
        <taxon>eudicotyledons</taxon>
        <taxon>Gunneridae</taxon>
        <taxon>Pentapetalae</taxon>
        <taxon>asterids</taxon>
        <taxon>campanulids</taxon>
        <taxon>Asterales</taxon>
        <taxon>Asteraceae</taxon>
        <taxon>Asteroideae</taxon>
        <taxon>Heliantheae alliance</taxon>
        <taxon>Madieae</taxon>
        <taxon>Madiinae</taxon>
        <taxon>Deinandra</taxon>
    </lineage>
</organism>
<dbReference type="AlphaFoldDB" id="A0AAP0DR69"/>
<evidence type="ECO:0000313" key="2">
    <source>
        <dbReference type="Proteomes" id="UP001408789"/>
    </source>
</evidence>
<keyword evidence="2" id="KW-1185">Reference proteome</keyword>